<dbReference type="Proteomes" id="UP000325054">
    <property type="component" value="Unassembled WGS sequence"/>
</dbReference>
<gene>
    <name evidence="2" type="ORF">FZC80_10815</name>
</gene>
<evidence type="ECO:0000313" key="2">
    <source>
        <dbReference type="EMBL" id="TYS79396.1"/>
    </source>
</evidence>
<sequence length="91" mass="9999">MFGPSKVRIQYKRGHLDQTIKNDGSRLSAASVKVKWSEGDTALVTLYGDEQNPETIEVNFSGKEGKAEVREEDDLGIKESTVQSSKSPNGQ</sequence>
<comment type="caution">
    <text evidence="2">The sequence shown here is derived from an EMBL/GenBank/DDBJ whole genome shotgun (WGS) entry which is preliminary data.</text>
</comment>
<dbReference type="RefSeq" id="WP_148991768.1">
    <property type="nucleotide sequence ID" value="NZ_VTEW01000007.1"/>
</dbReference>
<evidence type="ECO:0000313" key="3">
    <source>
        <dbReference type="Proteomes" id="UP000325054"/>
    </source>
</evidence>
<reference evidence="2 3" key="1">
    <citation type="submission" date="2019-08" db="EMBL/GenBank/DDBJ databases">
        <title>Bacillus genomes from the desert of Cuatro Cienegas, Coahuila.</title>
        <authorList>
            <person name="Olmedo-Alvarez G."/>
        </authorList>
    </citation>
    <scope>NUCLEOTIDE SEQUENCE [LARGE SCALE GENOMIC DNA]</scope>
    <source>
        <strain evidence="2 3">CH451a_14T</strain>
    </source>
</reference>
<feature type="region of interest" description="Disordered" evidence="1">
    <location>
        <begin position="61"/>
        <end position="91"/>
    </location>
</feature>
<organism evidence="2 3">
    <name type="scientific">Rossellomorea aquimaris</name>
    <dbReference type="NCBI Taxonomy" id="189382"/>
    <lineage>
        <taxon>Bacteria</taxon>
        <taxon>Bacillati</taxon>
        <taxon>Bacillota</taxon>
        <taxon>Bacilli</taxon>
        <taxon>Bacillales</taxon>
        <taxon>Bacillaceae</taxon>
        <taxon>Rossellomorea</taxon>
    </lineage>
</organism>
<dbReference type="AlphaFoldDB" id="A0A5D4TXE2"/>
<feature type="compositionally biased region" description="Polar residues" evidence="1">
    <location>
        <begin position="80"/>
        <end position="91"/>
    </location>
</feature>
<dbReference type="EMBL" id="VTEW01000007">
    <property type="protein sequence ID" value="TYS79396.1"/>
    <property type="molecule type" value="Genomic_DNA"/>
</dbReference>
<proteinExistence type="predicted"/>
<protein>
    <submittedName>
        <fullName evidence="2">Uncharacterized protein</fullName>
    </submittedName>
</protein>
<dbReference type="OrthoDB" id="2858028at2"/>
<name>A0A5D4TXE2_9BACI</name>
<accession>A0A5D4TXE2</accession>
<evidence type="ECO:0000256" key="1">
    <source>
        <dbReference type="SAM" id="MobiDB-lite"/>
    </source>
</evidence>